<evidence type="ECO:0000313" key="1">
    <source>
        <dbReference type="EMBL" id="SDL80799.1"/>
    </source>
</evidence>
<evidence type="ECO:0000313" key="2">
    <source>
        <dbReference type="Proteomes" id="UP000199226"/>
    </source>
</evidence>
<dbReference type="RefSeq" id="WP_090699173.1">
    <property type="nucleotide sequence ID" value="NZ_FNHH01000002.1"/>
</dbReference>
<dbReference type="OrthoDB" id="9804907at2"/>
<dbReference type="AlphaFoldDB" id="A0A1G9N2T3"/>
<accession>A0A1G9N2T3</accession>
<reference evidence="2" key="1">
    <citation type="submission" date="2016-10" db="EMBL/GenBank/DDBJ databases">
        <authorList>
            <person name="Varghese N."/>
            <person name="Submissions S."/>
        </authorList>
    </citation>
    <scope>NUCLEOTIDE SEQUENCE [LARGE SCALE GENOMIC DNA]</scope>
    <source>
        <strain evidence="2">DSM 24536</strain>
    </source>
</reference>
<dbReference type="EMBL" id="FNHH01000002">
    <property type="protein sequence ID" value="SDL80799.1"/>
    <property type="molecule type" value="Genomic_DNA"/>
</dbReference>
<evidence type="ECO:0008006" key="3">
    <source>
        <dbReference type="Google" id="ProtNLM"/>
    </source>
</evidence>
<protein>
    <recommendedName>
        <fullName evidence="3">VOC domain-containing protein</fullName>
    </recommendedName>
</protein>
<keyword evidence="2" id="KW-1185">Reference proteome</keyword>
<name>A0A1G9N2T3_9SPHI</name>
<dbReference type="Proteomes" id="UP000199226">
    <property type="component" value="Unassembled WGS sequence"/>
</dbReference>
<sequence>MLNPNQNNRDQPKLTDRKPLTIRMSYIPDLAGKISDAINFILMSLNFQLEEEMNFDKMVFLEPITLQDSNGKTITLIIKELENDPEIQHIIVHTDDCLRDYHKYLIAGIEFVNRPEYTAAGLQVDFLGHNDRYTLLEERTYTESL</sequence>
<proteinExistence type="predicted"/>
<gene>
    <name evidence="1" type="ORF">SAMN05421813_102212</name>
</gene>
<dbReference type="STRING" id="990371.SAMN05421813_102212"/>
<organism evidence="1 2">
    <name type="scientific">Daejeonella rubra</name>
    <dbReference type="NCBI Taxonomy" id="990371"/>
    <lineage>
        <taxon>Bacteria</taxon>
        <taxon>Pseudomonadati</taxon>
        <taxon>Bacteroidota</taxon>
        <taxon>Sphingobacteriia</taxon>
        <taxon>Sphingobacteriales</taxon>
        <taxon>Sphingobacteriaceae</taxon>
        <taxon>Daejeonella</taxon>
    </lineage>
</organism>